<gene>
    <name evidence="1" type="ORF">C1I93_07805</name>
</gene>
<name>A0A2W2CH83_9ACTN</name>
<keyword evidence="2" id="KW-1185">Reference proteome</keyword>
<dbReference type="Proteomes" id="UP000248627">
    <property type="component" value="Unassembled WGS sequence"/>
</dbReference>
<dbReference type="OrthoDB" id="3369278at2"/>
<comment type="caution">
    <text evidence="1">The sequence shown here is derived from an EMBL/GenBank/DDBJ whole genome shotgun (WGS) entry which is preliminary data.</text>
</comment>
<dbReference type="EMBL" id="POTX01000034">
    <property type="protein sequence ID" value="PZF98791.1"/>
    <property type="molecule type" value="Genomic_DNA"/>
</dbReference>
<evidence type="ECO:0000313" key="1">
    <source>
        <dbReference type="EMBL" id="PZF98791.1"/>
    </source>
</evidence>
<accession>A0A2W2CH83</accession>
<reference evidence="1 2" key="1">
    <citation type="submission" date="2018-01" db="EMBL/GenBank/DDBJ databases">
        <title>Draft genome sequence of Jishengella endophytica.</title>
        <authorList>
            <person name="Sahin N."/>
            <person name="Ay H."/>
            <person name="Saygin H."/>
        </authorList>
    </citation>
    <scope>NUCLEOTIDE SEQUENCE [LARGE SCALE GENOMIC DNA]</scope>
    <source>
        <strain evidence="1 2">DSM 45430</strain>
    </source>
</reference>
<organism evidence="1 2">
    <name type="scientific">Micromonospora endophytica</name>
    <dbReference type="NCBI Taxonomy" id="515350"/>
    <lineage>
        <taxon>Bacteria</taxon>
        <taxon>Bacillati</taxon>
        <taxon>Actinomycetota</taxon>
        <taxon>Actinomycetes</taxon>
        <taxon>Micromonosporales</taxon>
        <taxon>Micromonosporaceae</taxon>
        <taxon>Micromonospora</taxon>
    </lineage>
</organism>
<dbReference type="AlphaFoldDB" id="A0A2W2CH83"/>
<proteinExistence type="predicted"/>
<evidence type="ECO:0000313" key="2">
    <source>
        <dbReference type="Proteomes" id="UP000248627"/>
    </source>
</evidence>
<protein>
    <submittedName>
        <fullName evidence="1">Uncharacterized protein</fullName>
    </submittedName>
</protein>
<sequence length="125" mass="13309">MLAGIHGRHADEEVPELLEAALADLGLNYYPRGSQTGQEAVLRVLASRVLAGLMSPMDLATWAHSTIGHDGLALANRLVELDDVYDTLEYTDMTEQDLEGEILAEARRIVGTPGQDAGGAQAVAP</sequence>